<feature type="domain" description="Transposase IS116/IS110/IS902 C-terminal" evidence="1">
    <location>
        <begin position="83"/>
        <end position="166"/>
    </location>
</feature>
<dbReference type="RefSeq" id="WP_002701323.1">
    <property type="nucleotide sequence ID" value="NZ_AAWS01000036.1"/>
</dbReference>
<dbReference type="InterPro" id="IPR047650">
    <property type="entry name" value="Transpos_IS110"/>
</dbReference>
<name>A1ZTN8_MICM2</name>
<dbReference type="GO" id="GO:0006313">
    <property type="term" value="P:DNA transposition"/>
    <property type="evidence" value="ECO:0007669"/>
    <property type="project" value="InterPro"/>
</dbReference>
<keyword evidence="3" id="KW-1185">Reference proteome</keyword>
<dbReference type="GO" id="GO:0003677">
    <property type="term" value="F:DNA binding"/>
    <property type="evidence" value="ECO:0007669"/>
    <property type="project" value="InterPro"/>
</dbReference>
<dbReference type="Proteomes" id="UP000004095">
    <property type="component" value="Unassembled WGS sequence"/>
</dbReference>
<protein>
    <submittedName>
        <fullName evidence="2">Transposase for</fullName>
    </submittedName>
</protein>
<evidence type="ECO:0000313" key="3">
    <source>
        <dbReference type="Proteomes" id="UP000004095"/>
    </source>
</evidence>
<evidence type="ECO:0000313" key="2">
    <source>
        <dbReference type="EMBL" id="EAY26298.1"/>
    </source>
</evidence>
<dbReference type="eggNOG" id="COG3547">
    <property type="taxonomic scope" value="Bacteria"/>
</dbReference>
<dbReference type="GO" id="GO:0004803">
    <property type="term" value="F:transposase activity"/>
    <property type="evidence" value="ECO:0007669"/>
    <property type="project" value="InterPro"/>
</dbReference>
<reference evidence="2 3" key="1">
    <citation type="submission" date="2007-01" db="EMBL/GenBank/DDBJ databases">
        <authorList>
            <person name="Haygood M."/>
            <person name="Podell S."/>
            <person name="Anderson C."/>
            <person name="Hopkinson B."/>
            <person name="Roe K."/>
            <person name="Barbeau K."/>
            <person name="Gaasterland T."/>
            <person name="Ferriera S."/>
            <person name="Johnson J."/>
            <person name="Kravitz S."/>
            <person name="Beeson K."/>
            <person name="Sutton G."/>
            <person name="Rogers Y.-H."/>
            <person name="Friedman R."/>
            <person name="Frazier M."/>
            <person name="Venter J.C."/>
        </authorList>
    </citation>
    <scope>NUCLEOTIDE SEQUENCE [LARGE SCALE GENOMIC DNA]</scope>
    <source>
        <strain evidence="2 3">ATCC 23134</strain>
    </source>
</reference>
<accession>A1ZTN8</accession>
<dbReference type="OrthoDB" id="964423at2"/>
<gene>
    <name evidence="2" type="ORF">M23134_01621</name>
</gene>
<dbReference type="PANTHER" id="PTHR33055:SF13">
    <property type="entry name" value="TRANSPOSASE"/>
    <property type="match status" value="1"/>
</dbReference>
<evidence type="ECO:0000259" key="1">
    <source>
        <dbReference type="Pfam" id="PF02371"/>
    </source>
</evidence>
<sequence>MEPSSPYYQALRELTRERSTLKKERIKLKNQLHASFTLEYRVVLVEEHLSLVETQVKQVDKAIKKHLTCQKEENKKIKEKVEKVLSTPGVHYTVTATILAETDDFAKIENARQLIPYAALGINHRQSGQIESPGKIKKTGNKHIKSVLFFPAYSARRASEEISAFYDRIVKKRNGTAGALAVGRKLLILIYTLWKNNTVYDPNCIKKGVTSCTS</sequence>
<dbReference type="Pfam" id="PF02371">
    <property type="entry name" value="Transposase_20"/>
    <property type="match status" value="1"/>
</dbReference>
<dbReference type="EMBL" id="AAWS01000036">
    <property type="protein sequence ID" value="EAY26298.1"/>
    <property type="molecule type" value="Genomic_DNA"/>
</dbReference>
<comment type="caution">
    <text evidence="2">The sequence shown here is derived from an EMBL/GenBank/DDBJ whole genome shotgun (WGS) entry which is preliminary data.</text>
</comment>
<dbReference type="PANTHER" id="PTHR33055">
    <property type="entry name" value="TRANSPOSASE FOR INSERTION SEQUENCE ELEMENT IS1111A"/>
    <property type="match status" value="1"/>
</dbReference>
<organism evidence="2 3">
    <name type="scientific">Microscilla marina ATCC 23134</name>
    <dbReference type="NCBI Taxonomy" id="313606"/>
    <lineage>
        <taxon>Bacteria</taxon>
        <taxon>Pseudomonadati</taxon>
        <taxon>Bacteroidota</taxon>
        <taxon>Cytophagia</taxon>
        <taxon>Cytophagales</taxon>
        <taxon>Microscillaceae</taxon>
        <taxon>Microscilla</taxon>
    </lineage>
</organism>
<dbReference type="InterPro" id="IPR003346">
    <property type="entry name" value="Transposase_20"/>
</dbReference>
<dbReference type="AlphaFoldDB" id="A1ZTN8"/>
<proteinExistence type="predicted"/>